<protein>
    <submittedName>
        <fullName evidence="2">Uncharacterized protein</fullName>
    </submittedName>
</protein>
<dbReference type="Proteomes" id="UP000604825">
    <property type="component" value="Unassembled WGS sequence"/>
</dbReference>
<accession>A0A811RNX9</accession>
<proteinExistence type="predicted"/>
<organism evidence="2 3">
    <name type="scientific">Miscanthus lutarioriparius</name>
    <dbReference type="NCBI Taxonomy" id="422564"/>
    <lineage>
        <taxon>Eukaryota</taxon>
        <taxon>Viridiplantae</taxon>
        <taxon>Streptophyta</taxon>
        <taxon>Embryophyta</taxon>
        <taxon>Tracheophyta</taxon>
        <taxon>Spermatophyta</taxon>
        <taxon>Magnoliopsida</taxon>
        <taxon>Liliopsida</taxon>
        <taxon>Poales</taxon>
        <taxon>Poaceae</taxon>
        <taxon>PACMAD clade</taxon>
        <taxon>Panicoideae</taxon>
        <taxon>Andropogonodae</taxon>
        <taxon>Andropogoneae</taxon>
        <taxon>Saccharinae</taxon>
        <taxon>Miscanthus</taxon>
    </lineage>
</organism>
<feature type="region of interest" description="Disordered" evidence="1">
    <location>
        <begin position="1"/>
        <end position="40"/>
    </location>
</feature>
<evidence type="ECO:0000313" key="2">
    <source>
        <dbReference type="EMBL" id="CAD6272254.1"/>
    </source>
</evidence>
<gene>
    <name evidence="2" type="ORF">NCGR_LOCUS55529</name>
</gene>
<dbReference type="EMBL" id="CAJGYO010000016">
    <property type="protein sequence ID" value="CAD6272254.1"/>
    <property type="molecule type" value="Genomic_DNA"/>
</dbReference>
<evidence type="ECO:0000256" key="1">
    <source>
        <dbReference type="SAM" id="MobiDB-lite"/>
    </source>
</evidence>
<sequence>MDRENGQRGWSPVARGVGERGDIDGPAAQRRGIGRSSDGRWVAADGCGSAAVHGEAGEVGDGEWLVEAWTYVAECQSSELGLG</sequence>
<name>A0A811RNX9_9POAL</name>
<reference evidence="2" key="1">
    <citation type="submission" date="2020-10" db="EMBL/GenBank/DDBJ databases">
        <authorList>
            <person name="Han B."/>
            <person name="Lu T."/>
            <person name="Zhao Q."/>
            <person name="Huang X."/>
            <person name="Zhao Y."/>
        </authorList>
    </citation>
    <scope>NUCLEOTIDE SEQUENCE</scope>
</reference>
<dbReference type="AlphaFoldDB" id="A0A811RNX9"/>
<comment type="caution">
    <text evidence="2">The sequence shown here is derived from an EMBL/GenBank/DDBJ whole genome shotgun (WGS) entry which is preliminary data.</text>
</comment>
<evidence type="ECO:0000313" key="3">
    <source>
        <dbReference type="Proteomes" id="UP000604825"/>
    </source>
</evidence>
<keyword evidence="3" id="KW-1185">Reference proteome</keyword>